<accession>A0A365MR71</accession>
<name>A0A365MR71_GIBIN</name>
<dbReference type="AlphaFoldDB" id="A0A365MR71"/>
<evidence type="ECO:0000313" key="3">
    <source>
        <dbReference type="Proteomes" id="UP000251714"/>
    </source>
</evidence>
<reference evidence="2 3" key="1">
    <citation type="submission" date="2017-12" db="EMBL/GenBank/DDBJ databases">
        <title>Genome sequence of the mycotoxigenic crop pathogen Fusarium proliferatum, strain ITEM 2341 from Date Palm.</title>
        <authorList>
            <person name="Almiman B.F."/>
            <person name="Shittu T.A."/>
            <person name="Muthumeenakshi S."/>
            <person name="Baroncelli R."/>
            <person name="Sreenivasaprasada S."/>
        </authorList>
    </citation>
    <scope>NUCLEOTIDE SEQUENCE [LARGE SCALE GENOMIC DNA]</scope>
    <source>
        <strain evidence="2 3">ITEM 2341</strain>
    </source>
</reference>
<dbReference type="EMBL" id="PKMI01000053">
    <property type="protein sequence ID" value="RBA11037.1"/>
    <property type="molecule type" value="Genomic_DNA"/>
</dbReference>
<evidence type="ECO:0000256" key="1">
    <source>
        <dbReference type="SAM" id="MobiDB-lite"/>
    </source>
</evidence>
<sequence>MSFCKEEKGQTREATASTFLYNYESDAVTDDYFDDCIGCGCRENFDGTVNNSSLEFCLPLKPSRVHLRNVVIGIEKQSVLNNNHSPQLSVSDIAAAEVRAKIEEFRERAELTLTDDSRLSVSDQIHYRNSGCCGEQTSAEQPPKLERTYENKTHDKRYKGPNRKRSTSPSLVVLTFADEILGYEQNAQLQPRANRKPSKQIHRPV</sequence>
<gene>
    <name evidence="2" type="ORF">FPRO05_14284</name>
</gene>
<protein>
    <submittedName>
        <fullName evidence="2">Uncharacterized protein</fullName>
    </submittedName>
</protein>
<feature type="compositionally biased region" description="Basic and acidic residues" evidence="1">
    <location>
        <begin position="143"/>
        <end position="153"/>
    </location>
</feature>
<dbReference type="Proteomes" id="UP000251714">
    <property type="component" value="Unassembled WGS sequence"/>
</dbReference>
<feature type="region of interest" description="Disordered" evidence="1">
    <location>
        <begin position="132"/>
        <end position="170"/>
    </location>
</feature>
<proteinExistence type="predicted"/>
<evidence type="ECO:0000313" key="2">
    <source>
        <dbReference type="EMBL" id="RBA11037.1"/>
    </source>
</evidence>
<feature type="compositionally biased region" description="Basic residues" evidence="1">
    <location>
        <begin position="154"/>
        <end position="166"/>
    </location>
</feature>
<comment type="caution">
    <text evidence="2">The sequence shown here is derived from an EMBL/GenBank/DDBJ whole genome shotgun (WGS) entry which is preliminary data.</text>
</comment>
<organism evidence="2 3">
    <name type="scientific">Gibberella intermedia</name>
    <name type="common">Bulb rot disease fungus</name>
    <name type="synonym">Fusarium proliferatum</name>
    <dbReference type="NCBI Taxonomy" id="948311"/>
    <lineage>
        <taxon>Eukaryota</taxon>
        <taxon>Fungi</taxon>
        <taxon>Dikarya</taxon>
        <taxon>Ascomycota</taxon>
        <taxon>Pezizomycotina</taxon>
        <taxon>Sordariomycetes</taxon>
        <taxon>Hypocreomycetidae</taxon>
        <taxon>Hypocreales</taxon>
        <taxon>Nectriaceae</taxon>
        <taxon>Fusarium</taxon>
        <taxon>Fusarium fujikuroi species complex</taxon>
    </lineage>
</organism>